<evidence type="ECO:0000256" key="1">
    <source>
        <dbReference type="SAM" id="MobiDB-lite"/>
    </source>
</evidence>
<feature type="compositionally biased region" description="Basic residues" evidence="1">
    <location>
        <begin position="63"/>
        <end position="78"/>
    </location>
</feature>
<name>A0AAX6HCZ9_IRIPA</name>
<accession>A0AAX6HCZ9</accession>
<feature type="compositionally biased region" description="Basic residues" evidence="1">
    <location>
        <begin position="26"/>
        <end position="44"/>
    </location>
</feature>
<comment type="caution">
    <text evidence="2">The sequence shown here is derived from an EMBL/GenBank/DDBJ whole genome shotgun (WGS) entry which is preliminary data.</text>
</comment>
<feature type="compositionally biased region" description="Basic and acidic residues" evidence="1">
    <location>
        <begin position="1"/>
        <end position="25"/>
    </location>
</feature>
<dbReference type="EMBL" id="JANAVB010010791">
    <property type="protein sequence ID" value="KAJ6838464.1"/>
    <property type="molecule type" value="Genomic_DNA"/>
</dbReference>
<organism evidence="2 3">
    <name type="scientific">Iris pallida</name>
    <name type="common">Sweet iris</name>
    <dbReference type="NCBI Taxonomy" id="29817"/>
    <lineage>
        <taxon>Eukaryota</taxon>
        <taxon>Viridiplantae</taxon>
        <taxon>Streptophyta</taxon>
        <taxon>Embryophyta</taxon>
        <taxon>Tracheophyta</taxon>
        <taxon>Spermatophyta</taxon>
        <taxon>Magnoliopsida</taxon>
        <taxon>Liliopsida</taxon>
        <taxon>Asparagales</taxon>
        <taxon>Iridaceae</taxon>
        <taxon>Iridoideae</taxon>
        <taxon>Irideae</taxon>
        <taxon>Iris</taxon>
    </lineage>
</organism>
<reference evidence="2" key="2">
    <citation type="submission" date="2023-04" db="EMBL/GenBank/DDBJ databases">
        <authorList>
            <person name="Bruccoleri R.E."/>
            <person name="Oakeley E.J."/>
            <person name="Faust A.-M."/>
            <person name="Dessus-Babus S."/>
            <person name="Altorfer M."/>
            <person name="Burckhardt D."/>
            <person name="Oertli M."/>
            <person name="Naumann U."/>
            <person name="Petersen F."/>
            <person name="Wong J."/>
        </authorList>
    </citation>
    <scope>NUCLEOTIDE SEQUENCE</scope>
    <source>
        <strain evidence="2">GSM-AAB239-AS_SAM_17_03QT</strain>
        <tissue evidence="2">Leaf</tissue>
    </source>
</reference>
<evidence type="ECO:0000313" key="3">
    <source>
        <dbReference type="Proteomes" id="UP001140949"/>
    </source>
</evidence>
<sequence length="99" mass="11376">MLKNGEREREREREMIEEQKGSSSRDRHRRGEVHRARRSPKSRGRLQSGPTTNEAVPGAAQGRWRKSRPRGNAARRRSTQGFLRWLFQGHAKGDTDGLG</sequence>
<gene>
    <name evidence="2" type="ORF">M6B38_320915</name>
</gene>
<keyword evidence="3" id="KW-1185">Reference proteome</keyword>
<proteinExistence type="predicted"/>
<reference evidence="2" key="1">
    <citation type="journal article" date="2023" name="GigaByte">
        <title>Genome assembly of the bearded iris, Iris pallida Lam.</title>
        <authorList>
            <person name="Bruccoleri R.E."/>
            <person name="Oakeley E.J."/>
            <person name="Faust A.M.E."/>
            <person name="Altorfer M."/>
            <person name="Dessus-Babus S."/>
            <person name="Burckhardt D."/>
            <person name="Oertli M."/>
            <person name="Naumann U."/>
            <person name="Petersen F."/>
            <person name="Wong J."/>
        </authorList>
    </citation>
    <scope>NUCLEOTIDE SEQUENCE</scope>
    <source>
        <strain evidence="2">GSM-AAB239-AS_SAM_17_03QT</strain>
    </source>
</reference>
<protein>
    <submittedName>
        <fullName evidence="2">Uncharacterized protein</fullName>
    </submittedName>
</protein>
<dbReference type="AlphaFoldDB" id="A0AAX6HCZ9"/>
<dbReference type="Proteomes" id="UP001140949">
    <property type="component" value="Unassembled WGS sequence"/>
</dbReference>
<feature type="region of interest" description="Disordered" evidence="1">
    <location>
        <begin position="1"/>
        <end position="99"/>
    </location>
</feature>
<evidence type="ECO:0000313" key="2">
    <source>
        <dbReference type="EMBL" id="KAJ6838464.1"/>
    </source>
</evidence>